<reference evidence="5" key="1">
    <citation type="submission" date="2017-02" db="UniProtKB">
        <authorList>
            <consortium name="WormBaseParasite"/>
        </authorList>
    </citation>
    <scope>IDENTIFICATION</scope>
</reference>
<dbReference type="OrthoDB" id="6132182at2759"/>
<dbReference type="InterPro" id="IPR036465">
    <property type="entry name" value="vWFA_dom_sf"/>
</dbReference>
<dbReference type="Proteomes" id="UP000274756">
    <property type="component" value="Unassembled WGS sequence"/>
</dbReference>
<dbReference type="InterPro" id="IPR002035">
    <property type="entry name" value="VWF_A"/>
</dbReference>
<reference evidence="2 4" key="2">
    <citation type="submission" date="2018-11" db="EMBL/GenBank/DDBJ databases">
        <authorList>
            <consortium name="Pathogen Informatics"/>
        </authorList>
    </citation>
    <scope>NUCLEOTIDE SEQUENCE [LARGE SCALE GENOMIC DNA]</scope>
</reference>
<dbReference type="PANTHER" id="PTHR24020">
    <property type="entry name" value="COLLAGEN ALPHA"/>
    <property type="match status" value="1"/>
</dbReference>
<evidence type="ECO:0000313" key="5">
    <source>
        <dbReference type="WBParaSite" id="DME_0000680901-mRNA-1"/>
    </source>
</evidence>
<dbReference type="Pfam" id="PF00092">
    <property type="entry name" value="VWA"/>
    <property type="match status" value="1"/>
</dbReference>
<dbReference type="STRING" id="318479.A0A0N4UH15"/>
<dbReference type="SUPFAM" id="SSF53300">
    <property type="entry name" value="vWA-like"/>
    <property type="match status" value="2"/>
</dbReference>
<dbReference type="InterPro" id="IPR050525">
    <property type="entry name" value="ECM_Assembly_Org"/>
</dbReference>
<name>A0A0N4UH15_DRAME</name>
<dbReference type="Proteomes" id="UP000038040">
    <property type="component" value="Unplaced"/>
</dbReference>
<dbReference type="PANTHER" id="PTHR24020:SF84">
    <property type="entry name" value="VWFA DOMAIN-CONTAINING PROTEIN"/>
    <property type="match status" value="1"/>
</dbReference>
<gene>
    <name evidence="2" type="ORF">DME_LOCUS1423</name>
</gene>
<dbReference type="WBParaSite" id="DME_0000680901-mRNA-1">
    <property type="protein sequence ID" value="DME_0000680901-mRNA-1"/>
    <property type="gene ID" value="DME_0000680901"/>
</dbReference>
<dbReference type="EMBL" id="UYYG01000021">
    <property type="protein sequence ID" value="VDN51450.1"/>
    <property type="molecule type" value="Genomic_DNA"/>
</dbReference>
<dbReference type="AlphaFoldDB" id="A0A0N4UH15"/>
<evidence type="ECO:0000313" key="4">
    <source>
        <dbReference type="Proteomes" id="UP000274756"/>
    </source>
</evidence>
<evidence type="ECO:0000313" key="3">
    <source>
        <dbReference type="Proteomes" id="UP000038040"/>
    </source>
</evidence>
<keyword evidence="4" id="KW-1185">Reference proteome</keyword>
<proteinExistence type="predicted"/>
<accession>A0A0N4UH15</accession>
<dbReference type="PROSITE" id="PS50234">
    <property type="entry name" value="VWFA"/>
    <property type="match status" value="1"/>
</dbReference>
<dbReference type="Gene3D" id="3.40.50.410">
    <property type="entry name" value="von Willebrand factor, type A domain"/>
    <property type="match status" value="1"/>
</dbReference>
<evidence type="ECO:0000259" key="1">
    <source>
        <dbReference type="PROSITE" id="PS50234"/>
    </source>
</evidence>
<sequence length="235" mass="26295">MEDIKKLSTFDHSCLRYILLVRRVDKISHDRIHLRSNIIYINNVITGRRLWWLGHVHCRPPQELSHISLLLPYFSGITATGSALNLSLEALKSRRSNVPANVVVITDGFRLIYLLLFYFIDNGCPFDLVFVIDASGSLKSRFSKQLDLLVTLLERLVIGPYNTRICIIKYAGRGKSKVESVIQAAKKIAFVGGTTFTNDALMKADYVLANRSMAASSAVIVFTDGFSQQDPAPGF</sequence>
<organism evidence="3 5">
    <name type="scientific">Dracunculus medinensis</name>
    <name type="common">Guinea worm</name>
    <dbReference type="NCBI Taxonomy" id="318479"/>
    <lineage>
        <taxon>Eukaryota</taxon>
        <taxon>Metazoa</taxon>
        <taxon>Ecdysozoa</taxon>
        <taxon>Nematoda</taxon>
        <taxon>Chromadorea</taxon>
        <taxon>Rhabditida</taxon>
        <taxon>Spirurina</taxon>
        <taxon>Dracunculoidea</taxon>
        <taxon>Dracunculidae</taxon>
        <taxon>Dracunculus</taxon>
    </lineage>
</organism>
<protein>
    <submittedName>
        <fullName evidence="5">VWFA domain-containing protein</fullName>
    </submittedName>
</protein>
<feature type="domain" description="VWFA" evidence="1">
    <location>
        <begin position="127"/>
        <end position="235"/>
    </location>
</feature>
<evidence type="ECO:0000313" key="2">
    <source>
        <dbReference type="EMBL" id="VDN51450.1"/>
    </source>
</evidence>